<proteinExistence type="predicted"/>
<evidence type="ECO:0000313" key="3">
    <source>
        <dbReference type="Proteomes" id="UP000176665"/>
    </source>
</evidence>
<dbReference type="AlphaFoldDB" id="A0A1F5YUB3"/>
<sequence>MEYTILGKTNLKISKIGFGAWGIGGGAPVLRWKDMWKADDKLSKQSLMNAYENGVNFYDTALAYAEGHSERLIVEVLGDKNIIIATKVPPLDGHWPAKNKDINQVFPKEYVIEKARESYKNLDKRKIDIFQLHVWLDDWFESNVWREAFDILKKEKIAKFFGISINDHNPNSALKIVDSGEIDTIQVIYNIFDQSPANKLFPLARKKNIGIIARVPLDEGSLSGTFTYETTFNDWRKDYFTTERLKTTVDKVNEIKKKLERPNRSMVQIALKFCILENSADVAITGMRNPNHVNENIKSPEIKLNSEEIEYLKKQRWIRNFYPEDI</sequence>
<dbReference type="Proteomes" id="UP000176665">
    <property type="component" value="Unassembled WGS sequence"/>
</dbReference>
<dbReference type="STRING" id="1798371.A2W14_04075"/>
<dbReference type="Pfam" id="PF00248">
    <property type="entry name" value="Aldo_ket_red"/>
    <property type="match status" value="1"/>
</dbReference>
<gene>
    <name evidence="2" type="ORF">A2W14_04075</name>
</gene>
<dbReference type="InterPro" id="IPR023210">
    <property type="entry name" value="NADP_OxRdtase_dom"/>
</dbReference>
<accession>A0A1F5YUB3</accession>
<reference evidence="2 3" key="1">
    <citation type="journal article" date="2016" name="Nat. Commun.">
        <title>Thousands of microbial genomes shed light on interconnected biogeochemical processes in an aquifer system.</title>
        <authorList>
            <person name="Anantharaman K."/>
            <person name="Brown C.T."/>
            <person name="Hug L.A."/>
            <person name="Sharon I."/>
            <person name="Castelle C.J."/>
            <person name="Probst A.J."/>
            <person name="Thomas B.C."/>
            <person name="Singh A."/>
            <person name="Wilkins M.J."/>
            <person name="Karaoz U."/>
            <person name="Brodie E.L."/>
            <person name="Williams K.H."/>
            <person name="Hubbard S.S."/>
            <person name="Banfield J.F."/>
        </authorList>
    </citation>
    <scope>NUCLEOTIDE SEQUENCE [LARGE SCALE GENOMIC DNA]</scope>
</reference>
<protein>
    <recommendedName>
        <fullName evidence="1">NADP-dependent oxidoreductase domain-containing protein</fullName>
    </recommendedName>
</protein>
<dbReference type="InterPro" id="IPR036812">
    <property type="entry name" value="NAD(P)_OxRdtase_dom_sf"/>
</dbReference>
<dbReference type="Gene3D" id="3.20.20.100">
    <property type="entry name" value="NADP-dependent oxidoreductase domain"/>
    <property type="match status" value="1"/>
</dbReference>
<dbReference type="CDD" id="cd19086">
    <property type="entry name" value="AKR_AKR11C1"/>
    <property type="match status" value="1"/>
</dbReference>
<dbReference type="InterPro" id="IPR053135">
    <property type="entry name" value="AKR2_Oxidoreductase"/>
</dbReference>
<evidence type="ECO:0000259" key="1">
    <source>
        <dbReference type="Pfam" id="PF00248"/>
    </source>
</evidence>
<comment type="caution">
    <text evidence="2">The sequence shown here is derived from an EMBL/GenBank/DDBJ whole genome shotgun (WGS) entry which is preliminary data.</text>
</comment>
<name>A0A1F5YUB3_9BACT</name>
<dbReference type="SUPFAM" id="SSF51430">
    <property type="entry name" value="NAD(P)-linked oxidoreductase"/>
    <property type="match status" value="1"/>
</dbReference>
<feature type="domain" description="NADP-dependent oxidoreductase" evidence="1">
    <location>
        <begin position="15"/>
        <end position="314"/>
    </location>
</feature>
<evidence type="ECO:0000313" key="2">
    <source>
        <dbReference type="EMBL" id="OGG03663.1"/>
    </source>
</evidence>
<dbReference type="EMBL" id="MFJA01000018">
    <property type="protein sequence ID" value="OGG03663.1"/>
    <property type="molecule type" value="Genomic_DNA"/>
</dbReference>
<organism evidence="2 3">
    <name type="scientific">Candidatus Gottesmanbacteria bacterium RBG_16_37_8</name>
    <dbReference type="NCBI Taxonomy" id="1798371"/>
    <lineage>
        <taxon>Bacteria</taxon>
        <taxon>Candidatus Gottesmaniibacteriota</taxon>
    </lineage>
</organism>
<dbReference type="PANTHER" id="PTHR43312">
    <property type="entry name" value="D-THREO-ALDOSE 1-DEHYDROGENASE"/>
    <property type="match status" value="1"/>
</dbReference>
<dbReference type="PANTHER" id="PTHR43312:SF1">
    <property type="entry name" value="NADP-DEPENDENT OXIDOREDUCTASE DOMAIN-CONTAINING PROTEIN"/>
    <property type="match status" value="1"/>
</dbReference>